<dbReference type="GO" id="GO:0047444">
    <property type="term" value="F:N-acylneuraminate-9-phosphate synthase activity"/>
    <property type="evidence" value="ECO:0007669"/>
    <property type="project" value="TreeGrafter"/>
</dbReference>
<reference evidence="2 3" key="1">
    <citation type="journal article" date="2019" name="Front. Microbiol.">
        <title>Thermoanaerosceptrum fracticalcis gen. nov. sp. nov., a Novel Fumarate-Fermenting Microorganism From a Deep Fractured Carbonate Aquifer of the US Great Basin.</title>
        <authorList>
            <person name="Hamilton-Brehm S.D."/>
            <person name="Stewart L.E."/>
            <person name="Zavarin M."/>
            <person name="Caldwell M."/>
            <person name="Lawson P.A."/>
            <person name="Onstott T.C."/>
            <person name="Grzymski J."/>
            <person name="Neveux I."/>
            <person name="Lollar B.S."/>
            <person name="Russell C.E."/>
            <person name="Moser D.P."/>
        </authorList>
    </citation>
    <scope>NUCLEOTIDE SEQUENCE [LARGE SCALE GENOMIC DNA]</scope>
    <source>
        <strain evidence="2 3">DRI-13</strain>
    </source>
</reference>
<dbReference type="PROSITE" id="PS50844">
    <property type="entry name" value="AFP_LIKE"/>
    <property type="match status" value="1"/>
</dbReference>
<dbReference type="InterPro" id="IPR006190">
    <property type="entry name" value="SAF_AFP_Neu5Ac"/>
</dbReference>
<dbReference type="EC" id="2.5.1.56" evidence="2"/>
<dbReference type="Gene3D" id="3.20.20.70">
    <property type="entry name" value="Aldolase class I"/>
    <property type="match status" value="1"/>
</dbReference>
<dbReference type="InterPro" id="IPR013132">
    <property type="entry name" value="PseI/NeuA/B-like_N"/>
</dbReference>
<dbReference type="InterPro" id="IPR051690">
    <property type="entry name" value="PseI-like"/>
</dbReference>
<dbReference type="AlphaFoldDB" id="A0A7G6E4K9"/>
<dbReference type="GO" id="GO:0050462">
    <property type="term" value="F:N-acetylneuraminate synthase activity"/>
    <property type="evidence" value="ECO:0007669"/>
    <property type="project" value="UniProtKB-EC"/>
</dbReference>
<gene>
    <name evidence="2" type="primary">neuB</name>
    <name evidence="2" type="ORF">BR63_12265</name>
</gene>
<proteinExistence type="predicted"/>
<dbReference type="InterPro" id="IPR013785">
    <property type="entry name" value="Aldolase_TIM"/>
</dbReference>
<protein>
    <submittedName>
        <fullName evidence="2">N-acetylneuraminate synthase</fullName>
        <ecNumber evidence="2">2.5.1.56</ecNumber>
    </submittedName>
</protein>
<dbReference type="PANTHER" id="PTHR42966:SF1">
    <property type="entry name" value="SIALIC ACID SYNTHASE"/>
    <property type="match status" value="1"/>
</dbReference>
<evidence type="ECO:0000259" key="1">
    <source>
        <dbReference type="PROSITE" id="PS50844"/>
    </source>
</evidence>
<evidence type="ECO:0000313" key="2">
    <source>
        <dbReference type="EMBL" id="QNB47013.1"/>
    </source>
</evidence>
<dbReference type="InterPro" id="IPR057736">
    <property type="entry name" value="SAF_PseI/NeuA/NeuB"/>
</dbReference>
<dbReference type="InterPro" id="IPR020007">
    <property type="entry name" value="NeuB/NeuA"/>
</dbReference>
<dbReference type="KEGG" id="tfr:BR63_12265"/>
<dbReference type="Gene3D" id="3.90.1210.10">
    <property type="entry name" value="Antifreeze-like/N-acetylneuraminic acid synthase C-terminal domain"/>
    <property type="match status" value="1"/>
</dbReference>
<dbReference type="NCBIfam" id="TIGR03569">
    <property type="entry name" value="NeuB_NnaB"/>
    <property type="match status" value="1"/>
</dbReference>
<dbReference type="Pfam" id="PF03102">
    <property type="entry name" value="NeuB"/>
    <property type="match status" value="1"/>
</dbReference>
<sequence length="359" mass="39206">MTNSNRVFIIAEAGVNHNGSLEMALQLVDQAVSAGADAIKFQTFKAHKIVCRQAPLAEYQKKNTNTQQSQYTMLKKLELNEDDHFQLLDYCVKKGIQFISSPFDLESVDLLASFNIPQFKIGSGEISNGPLLLKVARTGKEVILSTGMSTLGDVELALSVLAFGYTAEGKIPCLGSFQEAYFSEAGQKAIAEKVTLLHCTTEYPAPYEEVNLRAIHTLQQAFGLPVGISDHTEGIAIPIAAVALGATVVEKHFTLDRSLPGPDHKASLEPPELAAMVQAIRQVESALGSFRKIPTPSELKNRNIARKSLVAAKEIKLGEIFTVENLDCKRPGNGLSPMHIWDKLGKTSPRNYAEEEQID</sequence>
<accession>A0A7G6E4K9</accession>
<keyword evidence="2" id="KW-0808">Transferase</keyword>
<evidence type="ECO:0000313" key="3">
    <source>
        <dbReference type="Proteomes" id="UP000515847"/>
    </source>
</evidence>
<dbReference type="SUPFAM" id="SSF51269">
    <property type="entry name" value="AFP III-like domain"/>
    <property type="match status" value="1"/>
</dbReference>
<dbReference type="GO" id="GO:0016051">
    <property type="term" value="P:carbohydrate biosynthetic process"/>
    <property type="evidence" value="ECO:0007669"/>
    <property type="project" value="InterPro"/>
</dbReference>
<dbReference type="RefSeq" id="WP_034420616.1">
    <property type="nucleotide sequence ID" value="NZ_CP045798.1"/>
</dbReference>
<name>A0A7G6E4K9_THEFR</name>
<organism evidence="2 3">
    <name type="scientific">Thermanaerosceptrum fracticalcis</name>
    <dbReference type="NCBI Taxonomy" id="1712410"/>
    <lineage>
        <taxon>Bacteria</taxon>
        <taxon>Bacillati</taxon>
        <taxon>Bacillota</taxon>
        <taxon>Clostridia</taxon>
        <taxon>Eubacteriales</taxon>
        <taxon>Peptococcaceae</taxon>
        <taxon>Thermanaerosceptrum</taxon>
    </lineage>
</organism>
<dbReference type="OrthoDB" id="9814210at2"/>
<dbReference type="CDD" id="cd11615">
    <property type="entry name" value="SAF_NeuB_like"/>
    <property type="match status" value="1"/>
</dbReference>
<dbReference type="SUPFAM" id="SSF51569">
    <property type="entry name" value="Aldolase"/>
    <property type="match status" value="1"/>
</dbReference>
<dbReference type="InterPro" id="IPR036732">
    <property type="entry name" value="AFP_Neu5c_C_sf"/>
</dbReference>
<dbReference type="Proteomes" id="UP000515847">
    <property type="component" value="Chromosome"/>
</dbReference>
<dbReference type="EMBL" id="CP045798">
    <property type="protein sequence ID" value="QNB47013.1"/>
    <property type="molecule type" value="Genomic_DNA"/>
</dbReference>
<dbReference type="PANTHER" id="PTHR42966">
    <property type="entry name" value="N-ACETYLNEURAMINATE SYNTHASE"/>
    <property type="match status" value="1"/>
</dbReference>
<feature type="domain" description="AFP-like" evidence="1">
    <location>
        <begin position="308"/>
        <end position="359"/>
    </location>
</feature>
<keyword evidence="3" id="KW-1185">Reference proteome</keyword>